<evidence type="ECO:0000313" key="2">
    <source>
        <dbReference type="Proteomes" id="UP000878956"/>
    </source>
</evidence>
<reference evidence="1" key="1">
    <citation type="journal article" date="2018" name="Genome Biol.">
        <title>SKESA: strategic k-mer extension for scrupulous assemblies.</title>
        <authorList>
            <person name="Souvorov A."/>
            <person name="Agarwala R."/>
            <person name="Lipman D.J."/>
        </authorList>
    </citation>
    <scope>NUCLEOTIDE SEQUENCE</scope>
    <source>
        <strain evidence="1">HN1000</strain>
    </source>
</reference>
<reference evidence="1" key="2">
    <citation type="submission" date="2021-06" db="EMBL/GenBank/DDBJ databases">
        <authorList>
            <consortium name="NCBI Pathogen Detection Project"/>
        </authorList>
    </citation>
    <scope>NUCLEOTIDE SEQUENCE</scope>
    <source>
        <strain evidence="1">HN1000</strain>
    </source>
</reference>
<dbReference type="RefSeq" id="WP_022620812.1">
    <property type="nucleotide sequence ID" value="NZ_BING01000001.1"/>
</dbReference>
<organism evidence="1 2">
    <name type="scientific">Clostridioides difficile</name>
    <name type="common">Peptoclostridium difficile</name>
    <dbReference type="NCBI Taxonomy" id="1496"/>
    <lineage>
        <taxon>Bacteria</taxon>
        <taxon>Bacillati</taxon>
        <taxon>Bacillota</taxon>
        <taxon>Clostridia</taxon>
        <taxon>Peptostreptococcales</taxon>
        <taxon>Peptostreptococcaceae</taxon>
        <taxon>Clostridioides</taxon>
    </lineage>
</organism>
<dbReference type="Proteomes" id="UP000878956">
    <property type="component" value="Unassembled WGS sequence"/>
</dbReference>
<name>A0AAN5VKY7_CLODI</name>
<accession>A0AAN5VKY7</accession>
<evidence type="ECO:0000313" key="1">
    <source>
        <dbReference type="EMBL" id="HBH1541633.1"/>
    </source>
</evidence>
<protein>
    <submittedName>
        <fullName evidence="1">Transposase</fullName>
    </submittedName>
</protein>
<proteinExistence type="predicted"/>
<comment type="caution">
    <text evidence="1">The sequence shown here is derived from an EMBL/GenBank/DDBJ whole genome shotgun (WGS) entry which is preliminary data.</text>
</comment>
<dbReference type="AlphaFoldDB" id="A0AAN5VKY7"/>
<gene>
    <name evidence="1" type="ORF">KRM00_001096</name>
</gene>
<sequence>MSNYILTLQLKTEKFQEDIICNAFDKYRKVYNSCLSELFKRYNHMIESKEYQANCKYKGKDRNKIFSEINKKYNLTEYSLHKFVKSIGKYYKLHSAITQKIATRCFNAFSKYIYHQAKQVNYIRYSELTSIEGKQNSTGISYKDGIIKFNKMTIPVIIKNNDNYAQRAIQDKIKYCRILKKEIKGKIKWYVQLVLEGIPPKKATNQGKIKGQIGLGNVGIDIGTRTIAISSKSEVKLLELAPNVNNIDRQIKLIQRKMDRSKRATNLNKFNDNGTIKQGNRDKWIFSNHYLKLKKLRKELYRKQAEIRKQDHYILINKLLNLGNKFYVETMSYKRLQTRVKDTTINEKTGRINKKKRFGKSLANKAPSMFLTMLDNKLKYNNERLYKIDTAKCRASQYNHFSDEYNKKELKDRWNNGMDIQRDCYSAFLIMNVNEDLKSINRELCVKTYDNFKILHDKEINRLKKLKLNGYKLISSMGI</sequence>
<dbReference type="EMBL" id="DAEPXK010000008">
    <property type="protein sequence ID" value="HBH1541633.1"/>
    <property type="molecule type" value="Genomic_DNA"/>
</dbReference>